<organism evidence="2 3">
    <name type="scientific">Paludisphaera borealis</name>
    <dbReference type="NCBI Taxonomy" id="1387353"/>
    <lineage>
        <taxon>Bacteria</taxon>
        <taxon>Pseudomonadati</taxon>
        <taxon>Planctomycetota</taxon>
        <taxon>Planctomycetia</taxon>
        <taxon>Isosphaerales</taxon>
        <taxon>Isosphaeraceae</taxon>
        <taxon>Paludisphaera</taxon>
    </lineage>
</organism>
<dbReference type="EMBL" id="CP019082">
    <property type="protein sequence ID" value="APW60290.1"/>
    <property type="molecule type" value="Genomic_DNA"/>
</dbReference>
<keyword evidence="3" id="KW-1185">Reference proteome</keyword>
<dbReference type="GO" id="GO:0051301">
    <property type="term" value="P:cell division"/>
    <property type="evidence" value="ECO:0007669"/>
    <property type="project" value="UniProtKB-KW"/>
</dbReference>
<feature type="transmembrane region" description="Helical" evidence="1">
    <location>
        <begin position="46"/>
        <end position="64"/>
    </location>
</feature>
<keyword evidence="1" id="KW-0472">Membrane</keyword>
<accession>A0A1U7CMX6</accession>
<dbReference type="Proteomes" id="UP000186309">
    <property type="component" value="Chromosome"/>
</dbReference>
<sequence>MEYREPSRIVASERRADGLIEDADSPSRLRRFEFVRRTGRLDGRRLLGAFLLASVAVVVVLYVGRQALDGLVSWLHKQPRYQIRFDQIQLATPPPDCFRGGAAAFLERVRKTANEPETLSVLDLKPDQIVNAFKRFPWVENVESVAFPPGSIVVQLAYNEPAAVVQVGTVEQVVLDRHGVLLPIEDIDSARLGRPIRITGTGLVAPASTRIGLVWKTETPEQPELAKVDRRILQAAKLAGFFMEPKRKREAESSQALRMLVIFATDRRGLFVQNAENAMLLWREAPGEEKPDEPSADEKWRILAAKAKSNALEPQKKPGYWTFSHNDMQFAPTGPRS</sequence>
<keyword evidence="1" id="KW-0812">Transmembrane</keyword>
<reference evidence="3" key="1">
    <citation type="submission" date="2016-12" db="EMBL/GenBank/DDBJ databases">
        <title>Comparative genomics of four Isosphaeraceae planctomycetes: a common pool of plasmids and glycoside hydrolase genes.</title>
        <authorList>
            <person name="Ivanova A."/>
        </authorList>
    </citation>
    <scope>NUCLEOTIDE SEQUENCE [LARGE SCALE GENOMIC DNA]</scope>
    <source>
        <strain evidence="3">PX4</strain>
    </source>
</reference>
<dbReference type="AlphaFoldDB" id="A0A1U7CMX6"/>
<evidence type="ECO:0000256" key="1">
    <source>
        <dbReference type="SAM" id="Phobius"/>
    </source>
</evidence>
<gene>
    <name evidence="2" type="primary">ftsQ</name>
    <name evidence="2" type="ORF">BSF38_01758</name>
</gene>
<keyword evidence="1" id="KW-1133">Transmembrane helix</keyword>
<dbReference type="STRING" id="1387353.BSF38_01758"/>
<dbReference type="OrthoDB" id="287558at2"/>
<protein>
    <submittedName>
        <fullName evidence="2">Cell division protein FtsQ</fullName>
    </submittedName>
</protein>
<keyword evidence="2" id="KW-0132">Cell division</keyword>
<dbReference type="KEGG" id="pbor:BSF38_01758"/>
<proteinExistence type="predicted"/>
<name>A0A1U7CMX6_9BACT</name>
<evidence type="ECO:0000313" key="2">
    <source>
        <dbReference type="EMBL" id="APW60290.1"/>
    </source>
</evidence>
<keyword evidence="2" id="KW-0131">Cell cycle</keyword>
<evidence type="ECO:0000313" key="3">
    <source>
        <dbReference type="Proteomes" id="UP000186309"/>
    </source>
</evidence>
<dbReference type="RefSeq" id="WP_076344822.1">
    <property type="nucleotide sequence ID" value="NZ_CP019082.1"/>
</dbReference>